<dbReference type="OrthoDB" id="288590at2759"/>
<proteinExistence type="inferred from homology"/>
<evidence type="ECO:0000256" key="5">
    <source>
        <dbReference type="ARBA" id="ARBA00022819"/>
    </source>
</evidence>
<dbReference type="InterPro" id="IPR044861">
    <property type="entry name" value="IPNS-like_FE2OG_OXY"/>
</dbReference>
<keyword evidence="12" id="KW-1185">Reference proteome</keyword>
<dbReference type="FunFam" id="2.60.120.330:FF:000008">
    <property type="entry name" value="Jasmonate-regulated gene 21"/>
    <property type="match status" value="1"/>
</dbReference>
<dbReference type="InterPro" id="IPR027443">
    <property type="entry name" value="IPNS-like_sf"/>
</dbReference>
<dbReference type="AlphaFoldDB" id="A0A8B7CRQ3"/>
<dbReference type="InterPro" id="IPR026992">
    <property type="entry name" value="DIOX_N"/>
</dbReference>
<comment type="cofactor">
    <cofactor evidence="2">
        <name>L-ascorbate</name>
        <dbReference type="ChEBI" id="CHEBI:38290"/>
    </cofactor>
</comment>
<dbReference type="Proteomes" id="UP000228380">
    <property type="component" value="Chromosome 12"/>
</dbReference>
<dbReference type="GO" id="GO:1900150">
    <property type="term" value="P:regulation of defense response to fungus"/>
    <property type="evidence" value="ECO:0007669"/>
    <property type="project" value="UniProtKB-ARBA"/>
</dbReference>
<comment type="cofactor">
    <cofactor evidence="1">
        <name>Fe(2+)</name>
        <dbReference type="ChEBI" id="CHEBI:29033"/>
    </cofactor>
</comment>
<dbReference type="Pfam" id="PF03171">
    <property type="entry name" value="2OG-FeII_Oxy"/>
    <property type="match status" value="1"/>
</dbReference>
<dbReference type="GO" id="GO:0046872">
    <property type="term" value="F:metal ion binding"/>
    <property type="evidence" value="ECO:0007669"/>
    <property type="project" value="UniProtKB-KW"/>
</dbReference>
<dbReference type="PANTHER" id="PTHR47991">
    <property type="entry name" value="OXOGLUTARATE/IRON-DEPENDENT DIOXYGENASE"/>
    <property type="match status" value="1"/>
</dbReference>
<dbReference type="Gene3D" id="2.60.120.330">
    <property type="entry name" value="B-lactam Antibiotic, Isopenicillin N Synthase, Chain"/>
    <property type="match status" value="1"/>
</dbReference>
<keyword evidence="4 10" id="KW-0479">Metal-binding</keyword>
<feature type="domain" description="Fe2OG dioxygenase" evidence="11">
    <location>
        <begin position="206"/>
        <end position="307"/>
    </location>
</feature>
<keyword evidence="7 10" id="KW-0560">Oxidoreductase</keyword>
<name>A0A8B7CRQ3_PHODC</name>
<evidence type="ECO:0000256" key="10">
    <source>
        <dbReference type="RuleBase" id="RU003682"/>
    </source>
</evidence>
<evidence type="ECO:0000259" key="11">
    <source>
        <dbReference type="PROSITE" id="PS51471"/>
    </source>
</evidence>
<keyword evidence="13" id="KW-0223">Dioxygenase</keyword>
<evidence type="ECO:0000256" key="8">
    <source>
        <dbReference type="ARBA" id="ARBA00023004"/>
    </source>
</evidence>
<keyword evidence="5" id="KW-1184">Jasmonic acid signaling pathway</keyword>
<reference evidence="13" key="2">
    <citation type="submission" date="2025-08" db="UniProtKB">
        <authorList>
            <consortium name="RefSeq"/>
        </authorList>
    </citation>
    <scope>IDENTIFICATION</scope>
    <source>
        <tissue evidence="13">Young leaves</tissue>
    </source>
</reference>
<dbReference type="InterPro" id="IPR050295">
    <property type="entry name" value="Plant_2OG-oxidoreductases"/>
</dbReference>
<dbReference type="GeneID" id="103718120"/>
<dbReference type="GO" id="GO:0120091">
    <property type="term" value="F:jasmonic acid hydrolase"/>
    <property type="evidence" value="ECO:0007669"/>
    <property type="project" value="UniProtKB-ARBA"/>
</dbReference>
<keyword evidence="6" id="KW-0611">Plant defense</keyword>
<organism evidence="12 13">
    <name type="scientific">Phoenix dactylifera</name>
    <name type="common">Date palm</name>
    <dbReference type="NCBI Taxonomy" id="42345"/>
    <lineage>
        <taxon>Eukaryota</taxon>
        <taxon>Viridiplantae</taxon>
        <taxon>Streptophyta</taxon>
        <taxon>Embryophyta</taxon>
        <taxon>Tracheophyta</taxon>
        <taxon>Spermatophyta</taxon>
        <taxon>Magnoliopsida</taxon>
        <taxon>Liliopsida</taxon>
        <taxon>Arecaceae</taxon>
        <taxon>Coryphoideae</taxon>
        <taxon>Phoeniceae</taxon>
        <taxon>Phoenix</taxon>
    </lineage>
</organism>
<evidence type="ECO:0000256" key="9">
    <source>
        <dbReference type="ARBA" id="ARBA00052139"/>
    </source>
</evidence>
<dbReference type="GO" id="GO:0051213">
    <property type="term" value="F:dioxygenase activity"/>
    <property type="evidence" value="ECO:0007669"/>
    <property type="project" value="UniProtKB-KW"/>
</dbReference>
<evidence type="ECO:0000313" key="13">
    <source>
        <dbReference type="RefSeq" id="XP_008805016.1"/>
    </source>
</evidence>
<dbReference type="SUPFAM" id="SSF51197">
    <property type="entry name" value="Clavaminate synthase-like"/>
    <property type="match status" value="1"/>
</dbReference>
<evidence type="ECO:0000256" key="7">
    <source>
        <dbReference type="ARBA" id="ARBA00023002"/>
    </source>
</evidence>
<dbReference type="PROSITE" id="PS51471">
    <property type="entry name" value="FE2OG_OXY"/>
    <property type="match status" value="1"/>
</dbReference>
<comment type="similarity">
    <text evidence="3 10">Belongs to the iron/ascorbate-dependent oxidoreductase family.</text>
</comment>
<dbReference type="InterPro" id="IPR005123">
    <property type="entry name" value="Oxoglu/Fe-dep_dioxygenase_dom"/>
</dbReference>
<evidence type="ECO:0000256" key="4">
    <source>
        <dbReference type="ARBA" id="ARBA00022723"/>
    </source>
</evidence>
<dbReference type="KEGG" id="pda:103718120"/>
<dbReference type="Pfam" id="PF14226">
    <property type="entry name" value="DIOX_N"/>
    <property type="match status" value="1"/>
</dbReference>
<comment type="catalytic activity">
    <reaction evidence="9">
        <text>jasmonate + 2-oxoglutarate + O2 = (1R,2R)-12-hydroxyjasmonate + succinate + CO2</text>
        <dbReference type="Rhea" id="RHEA:67144"/>
        <dbReference type="ChEBI" id="CHEBI:15379"/>
        <dbReference type="ChEBI" id="CHEBI:16526"/>
        <dbReference type="ChEBI" id="CHEBI:16810"/>
        <dbReference type="ChEBI" id="CHEBI:30031"/>
        <dbReference type="ChEBI" id="CHEBI:58431"/>
        <dbReference type="ChEBI" id="CHEBI:132022"/>
    </reaction>
    <physiologicalReaction direction="left-to-right" evidence="9">
        <dbReference type="Rhea" id="RHEA:67145"/>
    </physiologicalReaction>
</comment>
<keyword evidence="8 10" id="KW-0408">Iron</keyword>
<evidence type="ECO:0000256" key="1">
    <source>
        <dbReference type="ARBA" id="ARBA00001954"/>
    </source>
</evidence>
<sequence length="357" mass="39758">MDCLQDWPEPVVPVQSLSESGATAIPGRYIKPPSERPSSASAAFQNILAIPVVDLGRLSEGAPECRATMRAISDACRDWGFFQVVNHGVSHELMERIRELWRGFFHLPMEAKKSYANSPRTYEGYGSRLGVQKEAILDWGDYYFLQYLPPSAKDHDKWPSLPTLIRDTTEEYGSEMAKLCGILMKVLSVSLGLDVEFLHKAFGGDDVGACLRVNYYPKCPQPDLTLGISAHSDPGVLTVLLADDQVKGLQVRKGDAWITVHPVPHAFIIIIGDQIQVVSNATYKSVEHRAVVNAAEERLSLAFFCNPKSDLPLGPARELVTPNRPPLYQPMTYNEYRLYVRKNGPRGKTQVESLKAM</sequence>
<dbReference type="RefSeq" id="XP_008805016.1">
    <property type="nucleotide sequence ID" value="XM_008806794.4"/>
</dbReference>
<dbReference type="GO" id="GO:1900366">
    <property type="term" value="P:negative regulation of defense response to insect"/>
    <property type="evidence" value="ECO:0007669"/>
    <property type="project" value="UniProtKB-ARBA"/>
</dbReference>
<protein>
    <submittedName>
        <fullName evidence="13">Probable 2-oxoglutarate-dependent dioxygenase At3g111800</fullName>
    </submittedName>
</protein>
<dbReference type="PRINTS" id="PR00682">
    <property type="entry name" value="IPNSYNTHASE"/>
</dbReference>
<evidence type="ECO:0000256" key="2">
    <source>
        <dbReference type="ARBA" id="ARBA00001961"/>
    </source>
</evidence>
<dbReference type="GO" id="GO:2000022">
    <property type="term" value="P:regulation of jasmonic acid mediated signaling pathway"/>
    <property type="evidence" value="ECO:0007669"/>
    <property type="project" value="UniProtKB-ARBA"/>
</dbReference>
<evidence type="ECO:0000256" key="6">
    <source>
        <dbReference type="ARBA" id="ARBA00022821"/>
    </source>
</evidence>
<gene>
    <name evidence="13" type="primary">LOC103718120</name>
</gene>
<accession>A0A8B7CRQ3</accession>
<evidence type="ECO:0000313" key="12">
    <source>
        <dbReference type="Proteomes" id="UP000228380"/>
    </source>
</evidence>
<reference evidence="12" key="1">
    <citation type="journal article" date="2019" name="Nat. Commun.">
        <title>Genome-wide association mapping of date palm fruit traits.</title>
        <authorList>
            <person name="Hazzouri K.M."/>
            <person name="Gros-Balthazard M."/>
            <person name="Flowers J.M."/>
            <person name="Copetti D."/>
            <person name="Lemansour A."/>
            <person name="Lebrun M."/>
            <person name="Masmoudi K."/>
            <person name="Ferrand S."/>
            <person name="Dhar M.I."/>
            <person name="Fresquez Z.A."/>
            <person name="Rosas U."/>
            <person name="Zhang J."/>
            <person name="Talag J."/>
            <person name="Lee S."/>
            <person name="Kudrna D."/>
            <person name="Powell R.F."/>
            <person name="Leitch I.J."/>
            <person name="Krueger R.R."/>
            <person name="Wing R.A."/>
            <person name="Amiri K.M.A."/>
            <person name="Purugganan M.D."/>
        </authorList>
    </citation>
    <scope>NUCLEOTIDE SEQUENCE [LARGE SCALE GENOMIC DNA]</scope>
    <source>
        <strain evidence="12">cv. Khalas</strain>
    </source>
</reference>
<dbReference type="GO" id="GO:0006952">
    <property type="term" value="P:defense response"/>
    <property type="evidence" value="ECO:0007669"/>
    <property type="project" value="UniProtKB-KW"/>
</dbReference>
<evidence type="ECO:0000256" key="3">
    <source>
        <dbReference type="ARBA" id="ARBA00008056"/>
    </source>
</evidence>